<dbReference type="PANTHER" id="PTHR43133:SF62">
    <property type="entry name" value="RNA POLYMERASE SIGMA FACTOR SIGZ"/>
    <property type="match status" value="1"/>
</dbReference>
<evidence type="ECO:0000256" key="2">
    <source>
        <dbReference type="ARBA" id="ARBA00023015"/>
    </source>
</evidence>
<evidence type="ECO:0000256" key="3">
    <source>
        <dbReference type="ARBA" id="ARBA00023082"/>
    </source>
</evidence>
<evidence type="ECO:0000313" key="10">
    <source>
        <dbReference type="Proteomes" id="UP000249016"/>
    </source>
</evidence>
<dbReference type="Gene3D" id="1.10.1740.10">
    <property type="match status" value="1"/>
</dbReference>
<evidence type="ECO:0000256" key="4">
    <source>
        <dbReference type="ARBA" id="ARBA00023125"/>
    </source>
</evidence>
<dbReference type="InterPro" id="IPR014284">
    <property type="entry name" value="RNA_pol_sigma-70_dom"/>
</dbReference>
<accession>A0A327NPV2</accession>
<gene>
    <name evidence="9" type="ORF">HMF3257_30685</name>
</gene>
<evidence type="ECO:0000256" key="1">
    <source>
        <dbReference type="ARBA" id="ARBA00010641"/>
    </source>
</evidence>
<dbReference type="AlphaFoldDB" id="A0A327NPV2"/>
<comment type="caution">
    <text evidence="9">The sequence shown here is derived from an EMBL/GenBank/DDBJ whole genome shotgun (WGS) entry which is preliminary data.</text>
</comment>
<feature type="domain" description="RNA polymerase sigma-70 region 4" evidence="8">
    <location>
        <begin position="131"/>
        <end position="177"/>
    </location>
</feature>
<dbReference type="OrthoDB" id="9784272at2"/>
<dbReference type="GO" id="GO:0003677">
    <property type="term" value="F:DNA binding"/>
    <property type="evidence" value="ECO:0007669"/>
    <property type="project" value="UniProtKB-KW"/>
</dbReference>
<evidence type="ECO:0000313" key="9">
    <source>
        <dbReference type="EMBL" id="RAI77451.1"/>
    </source>
</evidence>
<keyword evidence="4 6" id="KW-0238">DNA-binding</keyword>
<evidence type="ECO:0000259" key="8">
    <source>
        <dbReference type="Pfam" id="PF04545"/>
    </source>
</evidence>
<dbReference type="GO" id="GO:0006352">
    <property type="term" value="P:DNA-templated transcription initiation"/>
    <property type="evidence" value="ECO:0007669"/>
    <property type="project" value="InterPro"/>
</dbReference>
<dbReference type="InterPro" id="IPR007627">
    <property type="entry name" value="RNA_pol_sigma70_r2"/>
</dbReference>
<dbReference type="InterPro" id="IPR013324">
    <property type="entry name" value="RNA_pol_sigma_r3/r4-like"/>
</dbReference>
<dbReference type="InterPro" id="IPR036388">
    <property type="entry name" value="WH-like_DNA-bd_sf"/>
</dbReference>
<comment type="similarity">
    <text evidence="1 6">Belongs to the sigma-70 factor family. ECF subfamily.</text>
</comment>
<dbReference type="InterPro" id="IPR007630">
    <property type="entry name" value="RNA_pol_sigma70_r4"/>
</dbReference>
<dbReference type="InterPro" id="IPR013325">
    <property type="entry name" value="RNA_pol_sigma_r2"/>
</dbReference>
<evidence type="ECO:0000256" key="6">
    <source>
        <dbReference type="RuleBase" id="RU000716"/>
    </source>
</evidence>
<dbReference type="CDD" id="cd06171">
    <property type="entry name" value="Sigma70_r4"/>
    <property type="match status" value="1"/>
</dbReference>
<dbReference type="Gene3D" id="1.10.10.10">
    <property type="entry name" value="Winged helix-like DNA-binding domain superfamily/Winged helix DNA-binding domain"/>
    <property type="match status" value="1"/>
</dbReference>
<keyword evidence="10" id="KW-1185">Reference proteome</keyword>
<name>A0A327NPV2_9BACT</name>
<dbReference type="RefSeq" id="WP_111348122.1">
    <property type="nucleotide sequence ID" value="NZ_QLII01000001.1"/>
</dbReference>
<proteinExistence type="inferred from homology"/>
<dbReference type="NCBIfam" id="TIGR02937">
    <property type="entry name" value="sigma70-ECF"/>
    <property type="match status" value="1"/>
</dbReference>
<reference evidence="9 10" key="1">
    <citation type="submission" date="2018-06" db="EMBL/GenBank/DDBJ databases">
        <title>Spirosoma sp. HMF3257 Genome sequencing and assembly.</title>
        <authorList>
            <person name="Kang H."/>
            <person name="Cha I."/>
            <person name="Kim H."/>
            <person name="Kang J."/>
            <person name="Joh K."/>
        </authorList>
    </citation>
    <scope>NUCLEOTIDE SEQUENCE [LARGE SCALE GENOMIC DNA]</scope>
    <source>
        <strain evidence="9 10">HMF3257</strain>
    </source>
</reference>
<dbReference type="SUPFAM" id="SSF88659">
    <property type="entry name" value="Sigma3 and sigma4 domains of RNA polymerase sigma factors"/>
    <property type="match status" value="1"/>
</dbReference>
<evidence type="ECO:0000256" key="5">
    <source>
        <dbReference type="ARBA" id="ARBA00023163"/>
    </source>
</evidence>
<dbReference type="InterPro" id="IPR000838">
    <property type="entry name" value="RNA_pol_sigma70_ECF_CS"/>
</dbReference>
<evidence type="ECO:0000259" key="7">
    <source>
        <dbReference type="Pfam" id="PF04542"/>
    </source>
</evidence>
<feature type="domain" description="RNA polymerase sigma-70 region 2" evidence="7">
    <location>
        <begin position="28"/>
        <end position="95"/>
    </location>
</feature>
<dbReference type="GO" id="GO:0016987">
    <property type="term" value="F:sigma factor activity"/>
    <property type="evidence" value="ECO:0007669"/>
    <property type="project" value="UniProtKB-KW"/>
</dbReference>
<keyword evidence="5 6" id="KW-0804">Transcription</keyword>
<dbReference type="PANTHER" id="PTHR43133">
    <property type="entry name" value="RNA POLYMERASE ECF-TYPE SIGMA FACTO"/>
    <property type="match status" value="1"/>
</dbReference>
<dbReference type="InterPro" id="IPR039425">
    <property type="entry name" value="RNA_pol_sigma-70-like"/>
</dbReference>
<dbReference type="SUPFAM" id="SSF88946">
    <property type="entry name" value="Sigma2 domain of RNA polymerase sigma factors"/>
    <property type="match status" value="1"/>
</dbReference>
<keyword evidence="3 6" id="KW-0731">Sigma factor</keyword>
<keyword evidence="2 6" id="KW-0805">Transcription regulation</keyword>
<dbReference type="PROSITE" id="PS01063">
    <property type="entry name" value="SIGMA70_ECF"/>
    <property type="match status" value="1"/>
</dbReference>
<dbReference type="EMBL" id="QLII01000001">
    <property type="protein sequence ID" value="RAI77451.1"/>
    <property type="molecule type" value="Genomic_DNA"/>
</dbReference>
<sequence length="182" mass="21021">MKQLPKQYTEQLLIQELKQGSKKAFSILYDQYSAALFGSITRICKNTDTAQDVLQETFIKIYQRIGLYDESKGRLFTWLLCIARHTALDELRKNNIGIVMEINTGNQHEIDREYQVNQPGIELLGILDLVNKLSPHKRQLIDLIYYKGYTLVEVAKKLNMPVGTVKTRVRATLQSLRCQECI</sequence>
<dbReference type="Proteomes" id="UP000249016">
    <property type="component" value="Unassembled WGS sequence"/>
</dbReference>
<dbReference type="Pfam" id="PF04542">
    <property type="entry name" value="Sigma70_r2"/>
    <property type="match status" value="1"/>
</dbReference>
<organism evidence="9 10">
    <name type="scientific">Spirosoma telluris</name>
    <dbReference type="NCBI Taxonomy" id="2183553"/>
    <lineage>
        <taxon>Bacteria</taxon>
        <taxon>Pseudomonadati</taxon>
        <taxon>Bacteroidota</taxon>
        <taxon>Cytophagia</taxon>
        <taxon>Cytophagales</taxon>
        <taxon>Cytophagaceae</taxon>
        <taxon>Spirosoma</taxon>
    </lineage>
</organism>
<protein>
    <recommendedName>
        <fullName evidence="6">RNA polymerase sigma factor</fullName>
    </recommendedName>
</protein>
<dbReference type="Pfam" id="PF04545">
    <property type="entry name" value="Sigma70_r4"/>
    <property type="match status" value="1"/>
</dbReference>